<dbReference type="PROSITE" id="PS01124">
    <property type="entry name" value="HTH_ARAC_FAMILY_2"/>
    <property type="match status" value="1"/>
</dbReference>
<keyword evidence="1" id="KW-0805">Transcription regulation</keyword>
<dbReference type="Proteomes" id="UP000887320">
    <property type="component" value="Unassembled WGS sequence"/>
</dbReference>
<dbReference type="InterPro" id="IPR053142">
    <property type="entry name" value="PchR_regulatory_protein"/>
</dbReference>
<keyword evidence="3" id="KW-0804">Transcription</keyword>
<evidence type="ECO:0000313" key="6">
    <source>
        <dbReference type="Proteomes" id="UP000887320"/>
    </source>
</evidence>
<name>A0A8X8GJX5_ACIGI</name>
<organism evidence="5 6">
    <name type="scientific">Acinetobacter guillouiae</name>
    <name type="common">Acinetobacter genomosp. 11</name>
    <dbReference type="NCBI Taxonomy" id="106649"/>
    <lineage>
        <taxon>Bacteria</taxon>
        <taxon>Pseudomonadati</taxon>
        <taxon>Pseudomonadota</taxon>
        <taxon>Gammaproteobacteria</taxon>
        <taxon>Moraxellales</taxon>
        <taxon>Moraxellaceae</taxon>
        <taxon>Acinetobacter</taxon>
    </lineage>
</organism>
<dbReference type="PANTHER" id="PTHR47893:SF1">
    <property type="entry name" value="REGULATORY PROTEIN PCHR"/>
    <property type="match status" value="1"/>
</dbReference>
<dbReference type="EMBL" id="JAHWXT010000005">
    <property type="protein sequence ID" value="MCF0265770.1"/>
    <property type="molecule type" value="Genomic_DNA"/>
</dbReference>
<proteinExistence type="predicted"/>
<dbReference type="SMART" id="SM00342">
    <property type="entry name" value="HTH_ARAC"/>
    <property type="match status" value="1"/>
</dbReference>
<dbReference type="InterPro" id="IPR018060">
    <property type="entry name" value="HTH_AraC"/>
</dbReference>
<keyword evidence="2" id="KW-0238">DNA-binding</keyword>
<dbReference type="PANTHER" id="PTHR47893">
    <property type="entry name" value="REGULATORY PROTEIN PCHR"/>
    <property type="match status" value="1"/>
</dbReference>
<accession>A0A8X8GJX5</accession>
<dbReference type="AlphaFoldDB" id="A0A8X8GJX5"/>
<reference evidence="5" key="1">
    <citation type="submission" date="2021-07" db="EMBL/GenBank/DDBJ databases">
        <authorList>
            <person name="Fernandez M."/>
            <person name="Pereira P."/>
            <person name="Torres Tejerizo G.A."/>
            <person name="Gonzalez P."/>
            <person name="Agostini E."/>
        </authorList>
    </citation>
    <scope>NUCLEOTIDE SEQUENCE</scope>
    <source>
        <strain evidence="5">SFC 500-1A</strain>
    </source>
</reference>
<dbReference type="SUPFAM" id="SSF46689">
    <property type="entry name" value="Homeodomain-like"/>
    <property type="match status" value="2"/>
</dbReference>
<dbReference type="InterPro" id="IPR018062">
    <property type="entry name" value="HTH_AraC-typ_CS"/>
</dbReference>
<dbReference type="InterPro" id="IPR009057">
    <property type="entry name" value="Homeodomain-like_sf"/>
</dbReference>
<evidence type="ECO:0000256" key="2">
    <source>
        <dbReference type="ARBA" id="ARBA00023125"/>
    </source>
</evidence>
<evidence type="ECO:0000256" key="3">
    <source>
        <dbReference type="ARBA" id="ARBA00023163"/>
    </source>
</evidence>
<dbReference type="Pfam" id="PF12833">
    <property type="entry name" value="HTH_18"/>
    <property type="match status" value="1"/>
</dbReference>
<evidence type="ECO:0000313" key="5">
    <source>
        <dbReference type="EMBL" id="MCF0265770.1"/>
    </source>
</evidence>
<comment type="caution">
    <text evidence="5">The sequence shown here is derived from an EMBL/GenBank/DDBJ whole genome shotgun (WGS) entry which is preliminary data.</text>
</comment>
<evidence type="ECO:0000259" key="4">
    <source>
        <dbReference type="PROSITE" id="PS01124"/>
    </source>
</evidence>
<protein>
    <submittedName>
        <fullName evidence="5">AraC family transcriptional regulator</fullName>
    </submittedName>
</protein>
<sequence>MTQLHHRVRVDVERSVQEISSRQQRIGLPEDFGYCYADTLQIEAGLLLNQLHYCPQYALEEETQATHPKPVMVLTVGLQGCSKYQSNNTEQLSFKADHISINTFPSIEGIRHYQKQQTVSQLRLIMTSEFLSKYLSSQQLKTLFFTNHIHPIAFQPVSMTTKVHACALAHSLVQRNNQPQHSLQQHIHALSLLSEQLPLIAPDESAVSSANLSMQDVQNLEKAKALMINQLDQALTMQYIASVIGMNVYKFKACFIKLYGVNPTEYLLQLRMQQAHSLLESGLHVAQVAWQVGYQYPNNFTVAFTRFYGKSPKALFAKKNLNDMRNT</sequence>
<evidence type="ECO:0000256" key="1">
    <source>
        <dbReference type="ARBA" id="ARBA00023015"/>
    </source>
</evidence>
<dbReference type="Gene3D" id="1.10.10.60">
    <property type="entry name" value="Homeodomain-like"/>
    <property type="match status" value="2"/>
</dbReference>
<dbReference type="GO" id="GO:0003700">
    <property type="term" value="F:DNA-binding transcription factor activity"/>
    <property type="evidence" value="ECO:0007669"/>
    <property type="project" value="InterPro"/>
</dbReference>
<feature type="domain" description="HTH araC/xylS-type" evidence="4">
    <location>
        <begin position="221"/>
        <end position="318"/>
    </location>
</feature>
<gene>
    <name evidence="5" type="ORF">KW868_15080</name>
</gene>
<dbReference type="RefSeq" id="WP_234623819.1">
    <property type="nucleotide sequence ID" value="NZ_JAHWXT010000005.1"/>
</dbReference>
<dbReference type="PROSITE" id="PS00041">
    <property type="entry name" value="HTH_ARAC_FAMILY_1"/>
    <property type="match status" value="1"/>
</dbReference>
<dbReference type="GO" id="GO:0043565">
    <property type="term" value="F:sequence-specific DNA binding"/>
    <property type="evidence" value="ECO:0007669"/>
    <property type="project" value="InterPro"/>
</dbReference>